<dbReference type="PANTHER" id="PTHR38687:SF1">
    <property type="entry name" value="CELL DIVISION PROTEIN DEDD"/>
    <property type="match status" value="1"/>
</dbReference>
<name>A0A923MDL5_9BURK</name>
<accession>A0A923MDL5</accession>
<feature type="compositionally biased region" description="Basic and acidic residues" evidence="1">
    <location>
        <begin position="147"/>
        <end position="164"/>
    </location>
</feature>
<dbReference type="GO" id="GO:0042834">
    <property type="term" value="F:peptidoglycan binding"/>
    <property type="evidence" value="ECO:0007669"/>
    <property type="project" value="InterPro"/>
</dbReference>
<keyword evidence="2" id="KW-1133">Transmembrane helix</keyword>
<sequence>MALFKFRKGGDEPLAAAPPAESIEALRRRARHRLIGAAVLVLVGIIGFPLVFDTQPRPIPVDIPIEIPDRAKAKPLAVPAPAPAQAPAAAAAGPITSASMPVAAAAPAQAAPAPAEPKAEAPKAVAKAEPARPEPKPEAPKPVAKAEPAKPEAAKPAAKSDDGTRAQALLEGKPVLVSPAPAAAEGRFIVQVGAFADDGKARETRQRVERAGLKTYTHVAETKDGKRTRVRVGPFATRAEAEKAAEKIKGLDLPAAILTL</sequence>
<dbReference type="EMBL" id="JACORU010000010">
    <property type="protein sequence ID" value="MBC5767339.1"/>
    <property type="molecule type" value="Genomic_DNA"/>
</dbReference>
<dbReference type="InterPro" id="IPR007730">
    <property type="entry name" value="SPOR-like_dom"/>
</dbReference>
<dbReference type="SUPFAM" id="SSF110997">
    <property type="entry name" value="Sporulation related repeat"/>
    <property type="match status" value="1"/>
</dbReference>
<dbReference type="AlphaFoldDB" id="A0A923MDL5"/>
<organism evidence="4 5">
    <name type="scientific">Ramlibacter albus</name>
    <dbReference type="NCBI Taxonomy" id="2079448"/>
    <lineage>
        <taxon>Bacteria</taxon>
        <taxon>Pseudomonadati</taxon>
        <taxon>Pseudomonadota</taxon>
        <taxon>Betaproteobacteria</taxon>
        <taxon>Burkholderiales</taxon>
        <taxon>Comamonadaceae</taxon>
        <taxon>Ramlibacter</taxon>
    </lineage>
</organism>
<comment type="caution">
    <text evidence="4">The sequence shown here is derived from an EMBL/GenBank/DDBJ whole genome shotgun (WGS) entry which is preliminary data.</text>
</comment>
<dbReference type="GO" id="GO:0030428">
    <property type="term" value="C:cell septum"/>
    <property type="evidence" value="ECO:0007669"/>
    <property type="project" value="TreeGrafter"/>
</dbReference>
<dbReference type="PROSITE" id="PS51724">
    <property type="entry name" value="SPOR"/>
    <property type="match status" value="1"/>
</dbReference>
<evidence type="ECO:0000256" key="2">
    <source>
        <dbReference type="SAM" id="Phobius"/>
    </source>
</evidence>
<reference evidence="4" key="1">
    <citation type="submission" date="2020-08" db="EMBL/GenBank/DDBJ databases">
        <title>Ramlibacter sp. GTP1 16S ribosomal RNA gene genome sequencing and assembly.</title>
        <authorList>
            <person name="Kang M."/>
        </authorList>
    </citation>
    <scope>NUCLEOTIDE SEQUENCE</scope>
    <source>
        <strain evidence="4">GTP1</strain>
    </source>
</reference>
<dbReference type="Proteomes" id="UP000596827">
    <property type="component" value="Unassembled WGS sequence"/>
</dbReference>
<keyword evidence="2" id="KW-0472">Membrane</keyword>
<dbReference type="InterPro" id="IPR052521">
    <property type="entry name" value="Cell_div_SPOR-domain"/>
</dbReference>
<keyword evidence="5" id="KW-1185">Reference proteome</keyword>
<dbReference type="GO" id="GO:0032153">
    <property type="term" value="C:cell division site"/>
    <property type="evidence" value="ECO:0007669"/>
    <property type="project" value="TreeGrafter"/>
</dbReference>
<feature type="domain" description="SPOR" evidence="3">
    <location>
        <begin position="182"/>
        <end position="260"/>
    </location>
</feature>
<evidence type="ECO:0000313" key="5">
    <source>
        <dbReference type="Proteomes" id="UP000596827"/>
    </source>
</evidence>
<evidence type="ECO:0000256" key="1">
    <source>
        <dbReference type="SAM" id="MobiDB-lite"/>
    </source>
</evidence>
<feature type="region of interest" description="Disordered" evidence="1">
    <location>
        <begin position="111"/>
        <end position="164"/>
    </location>
</feature>
<feature type="transmembrane region" description="Helical" evidence="2">
    <location>
        <begin position="34"/>
        <end position="52"/>
    </location>
</feature>
<keyword evidence="2" id="KW-0812">Transmembrane</keyword>
<evidence type="ECO:0000313" key="4">
    <source>
        <dbReference type="EMBL" id="MBC5767339.1"/>
    </source>
</evidence>
<dbReference type="PANTHER" id="PTHR38687">
    <property type="entry name" value="CELL DIVISION PROTEIN DEDD-RELATED"/>
    <property type="match status" value="1"/>
</dbReference>
<dbReference type="Gene3D" id="3.30.70.1070">
    <property type="entry name" value="Sporulation related repeat"/>
    <property type="match status" value="1"/>
</dbReference>
<protein>
    <submittedName>
        <fullName evidence="4">SPOR domain-containing protein</fullName>
    </submittedName>
</protein>
<proteinExistence type="predicted"/>
<dbReference type="GO" id="GO:0032506">
    <property type="term" value="P:cytokinetic process"/>
    <property type="evidence" value="ECO:0007669"/>
    <property type="project" value="TreeGrafter"/>
</dbReference>
<feature type="compositionally biased region" description="Basic and acidic residues" evidence="1">
    <location>
        <begin position="129"/>
        <end position="139"/>
    </location>
</feature>
<evidence type="ECO:0000259" key="3">
    <source>
        <dbReference type="PROSITE" id="PS51724"/>
    </source>
</evidence>
<dbReference type="RefSeq" id="WP_187083826.1">
    <property type="nucleotide sequence ID" value="NZ_JACORU010000010.1"/>
</dbReference>
<dbReference type="Pfam" id="PF05036">
    <property type="entry name" value="SPOR"/>
    <property type="match status" value="1"/>
</dbReference>
<dbReference type="InterPro" id="IPR036680">
    <property type="entry name" value="SPOR-like_sf"/>
</dbReference>
<gene>
    <name evidence="4" type="ORF">H8R02_22935</name>
</gene>